<feature type="region of interest" description="Disordered" evidence="1">
    <location>
        <begin position="1"/>
        <end position="21"/>
    </location>
</feature>
<sequence>MRTTHSPVQNNNSISNSSVFPRSIYHQRPAMWPSIPKKTRKSLTLKVKLDIIHRH</sequence>
<protein>
    <submittedName>
        <fullName evidence="2">Uncharacterized protein</fullName>
    </submittedName>
</protein>
<name>A0A5B7KDD6_PORTR</name>
<keyword evidence="3" id="KW-1185">Reference proteome</keyword>
<accession>A0A5B7KDD6</accession>
<comment type="caution">
    <text evidence="2">The sequence shown here is derived from an EMBL/GenBank/DDBJ whole genome shotgun (WGS) entry which is preliminary data.</text>
</comment>
<dbReference type="AlphaFoldDB" id="A0A5B7KDD6"/>
<dbReference type="EMBL" id="VSRR010134180">
    <property type="protein sequence ID" value="MPD03009.1"/>
    <property type="molecule type" value="Genomic_DNA"/>
</dbReference>
<organism evidence="2 3">
    <name type="scientific">Portunus trituberculatus</name>
    <name type="common">Swimming crab</name>
    <name type="synonym">Neptunus trituberculatus</name>
    <dbReference type="NCBI Taxonomy" id="210409"/>
    <lineage>
        <taxon>Eukaryota</taxon>
        <taxon>Metazoa</taxon>
        <taxon>Ecdysozoa</taxon>
        <taxon>Arthropoda</taxon>
        <taxon>Crustacea</taxon>
        <taxon>Multicrustacea</taxon>
        <taxon>Malacostraca</taxon>
        <taxon>Eumalacostraca</taxon>
        <taxon>Eucarida</taxon>
        <taxon>Decapoda</taxon>
        <taxon>Pleocyemata</taxon>
        <taxon>Brachyura</taxon>
        <taxon>Eubrachyura</taxon>
        <taxon>Portunoidea</taxon>
        <taxon>Portunidae</taxon>
        <taxon>Portuninae</taxon>
        <taxon>Portunus</taxon>
    </lineage>
</organism>
<evidence type="ECO:0000313" key="3">
    <source>
        <dbReference type="Proteomes" id="UP000324222"/>
    </source>
</evidence>
<dbReference type="Proteomes" id="UP000324222">
    <property type="component" value="Unassembled WGS sequence"/>
</dbReference>
<proteinExistence type="predicted"/>
<reference evidence="2 3" key="1">
    <citation type="submission" date="2019-05" db="EMBL/GenBank/DDBJ databases">
        <title>Another draft genome of Portunus trituberculatus and its Hox gene families provides insights of decapod evolution.</title>
        <authorList>
            <person name="Jeong J.-H."/>
            <person name="Song I."/>
            <person name="Kim S."/>
            <person name="Choi T."/>
            <person name="Kim D."/>
            <person name="Ryu S."/>
            <person name="Kim W."/>
        </authorList>
    </citation>
    <scope>NUCLEOTIDE SEQUENCE [LARGE SCALE GENOMIC DNA]</scope>
    <source>
        <tissue evidence="2">Muscle</tissue>
    </source>
</reference>
<evidence type="ECO:0000313" key="2">
    <source>
        <dbReference type="EMBL" id="MPD03009.1"/>
    </source>
</evidence>
<gene>
    <name evidence="2" type="ORF">E2C01_098622</name>
</gene>
<evidence type="ECO:0000256" key="1">
    <source>
        <dbReference type="SAM" id="MobiDB-lite"/>
    </source>
</evidence>